<keyword evidence="6" id="KW-0479">Metal-binding</keyword>
<gene>
    <name evidence="17" type="ordered locus">KLTH0H13662g</name>
</gene>
<proteinExistence type="inferred from homology"/>
<dbReference type="InterPro" id="IPR010996">
    <property type="entry name" value="HHH_MUS81"/>
</dbReference>
<dbReference type="Gene3D" id="1.10.150.20">
    <property type="entry name" value="5' to 3' exonuclease, C-terminal subdomain"/>
    <property type="match status" value="1"/>
</dbReference>
<dbReference type="eggNOG" id="KOG2534">
    <property type="taxonomic scope" value="Eukaryota"/>
</dbReference>
<evidence type="ECO:0000259" key="16">
    <source>
        <dbReference type="PROSITE" id="PS50172"/>
    </source>
</evidence>
<dbReference type="InterPro" id="IPR027421">
    <property type="entry name" value="DNA_pol_lamdba_lyase_dom_sf"/>
</dbReference>
<dbReference type="InterPro" id="IPR043519">
    <property type="entry name" value="NT_sf"/>
</dbReference>
<dbReference type="SUPFAM" id="SSF47802">
    <property type="entry name" value="DNA polymerase beta, N-terminal domain-like"/>
    <property type="match status" value="1"/>
</dbReference>
<dbReference type="GO" id="GO:0003887">
    <property type="term" value="F:DNA-directed DNA polymerase activity"/>
    <property type="evidence" value="ECO:0007669"/>
    <property type="project" value="UniProtKB-UniRule"/>
</dbReference>
<dbReference type="OMA" id="DFFCCKW"/>
<dbReference type="InterPro" id="IPR022312">
    <property type="entry name" value="DNA_pol_X"/>
</dbReference>
<dbReference type="EC" id="2.7.7.7" evidence="15"/>
<evidence type="ECO:0000256" key="9">
    <source>
        <dbReference type="ARBA" id="ARBA00022932"/>
    </source>
</evidence>
<dbReference type="GO" id="GO:0005634">
    <property type="term" value="C:nucleus"/>
    <property type="evidence" value="ECO:0007669"/>
    <property type="project" value="UniProtKB-SubCell"/>
</dbReference>
<dbReference type="Pfam" id="PF14792">
    <property type="entry name" value="DNA_pol_B_palm"/>
    <property type="match status" value="1"/>
</dbReference>
<evidence type="ECO:0000256" key="15">
    <source>
        <dbReference type="RuleBase" id="RU366014"/>
    </source>
</evidence>
<sequence length="558" mass="62782">MKLFSGLNFLVIPSLEPPRIQFLRGLIEENGGAVSESTLPGFIILVNDSFVSEYGELTKLELFQSEWDYTDTVWDAISSVRDVEAYRISWISVCLKQRRLIRNADLRISVALRDEEALESRHLTFEDEPEASTEVYTDSETDIGSFNPEGQSQEVTSLAKESIVNVSTGPVGREHCKEINANLIQFLEQLSAKFHRQGDKFRSRSYQLALQSIKKHGKPITSEEGALSLPNIGPSIASKIKLVLDVGSLPGLQLSTEREELLEYFMNCYGVGSHTARKWADGGARTFKDALKLFPSDFSWSILFGWKYYDDWTQRIPRQECAQHLKIVESVLQNVDPQARIVITGSYRRGAATCGDIDMVLYKQDCDSFDELSQILETVVLKLSETGYIVCPLNLNQHILHAMKPCINEVAEAAGLDSYSVTSFKGVLHKFYFGGRITDGQKTTSPLASYSSRLKEADQFLSGSCLENKCRRVDILLCRWAQLGGTMIYFTGNDDFNKSLRLRATKRGWKLSNNGLYQAAQVPGQGDTLLEAFSERRIMELLGVPWVPPEQRNIEGYI</sequence>
<dbReference type="RefSeq" id="XP_002556450.1">
    <property type="nucleotide sequence ID" value="XM_002556404.1"/>
</dbReference>
<keyword evidence="3" id="KW-0963">Cytoplasm</keyword>
<dbReference type="PANTHER" id="PTHR11276">
    <property type="entry name" value="DNA POLYMERASE TYPE-X FAMILY MEMBER"/>
    <property type="match status" value="1"/>
</dbReference>
<dbReference type="CDD" id="cd00141">
    <property type="entry name" value="NT_POLXc"/>
    <property type="match status" value="1"/>
</dbReference>
<organism evidence="17 18">
    <name type="scientific">Lachancea thermotolerans (strain ATCC 56472 / CBS 6340 / NRRL Y-8284)</name>
    <name type="common">Yeast</name>
    <name type="synonym">Kluyveromyces thermotolerans</name>
    <dbReference type="NCBI Taxonomy" id="559295"/>
    <lineage>
        <taxon>Eukaryota</taxon>
        <taxon>Fungi</taxon>
        <taxon>Dikarya</taxon>
        <taxon>Ascomycota</taxon>
        <taxon>Saccharomycotina</taxon>
        <taxon>Saccharomycetes</taxon>
        <taxon>Saccharomycetales</taxon>
        <taxon>Saccharomycetaceae</taxon>
        <taxon>Lachancea</taxon>
    </lineage>
</organism>
<dbReference type="Proteomes" id="UP000002036">
    <property type="component" value="Chromosome H"/>
</dbReference>
<evidence type="ECO:0000256" key="8">
    <source>
        <dbReference type="ARBA" id="ARBA00022842"/>
    </source>
</evidence>
<keyword evidence="10" id="KW-0238">DNA-binding</keyword>
<dbReference type="InterPro" id="IPR018944">
    <property type="entry name" value="DNA_pol_lambd_fingers_domain"/>
</dbReference>
<dbReference type="InterPro" id="IPR037160">
    <property type="entry name" value="DNA_Pol_thumb_sf"/>
</dbReference>
<evidence type="ECO:0000256" key="5">
    <source>
        <dbReference type="ARBA" id="ARBA00022695"/>
    </source>
</evidence>
<dbReference type="Pfam" id="PF10391">
    <property type="entry name" value="DNA_pol_lambd_f"/>
    <property type="match status" value="1"/>
</dbReference>
<evidence type="ECO:0000256" key="7">
    <source>
        <dbReference type="ARBA" id="ARBA00022763"/>
    </source>
</evidence>
<feature type="domain" description="BRCT" evidence="16">
    <location>
        <begin position="1"/>
        <end position="108"/>
    </location>
</feature>
<dbReference type="STRING" id="559295.C5E3H7"/>
<dbReference type="KEGG" id="lth:KLTH0H13662g"/>
<accession>C5E3H7</accession>
<keyword evidence="12 15" id="KW-0539">Nucleus</keyword>
<dbReference type="InterPro" id="IPR029398">
    <property type="entry name" value="PolB_thumb"/>
</dbReference>
<dbReference type="EMBL" id="CU928180">
    <property type="protein sequence ID" value="CAR30588.1"/>
    <property type="molecule type" value="Genomic_DNA"/>
</dbReference>
<dbReference type="GO" id="GO:0003677">
    <property type="term" value="F:DNA binding"/>
    <property type="evidence" value="ECO:0007669"/>
    <property type="project" value="UniProtKB-UniRule"/>
</dbReference>
<dbReference type="Gene3D" id="3.30.460.10">
    <property type="entry name" value="Beta Polymerase, domain 2"/>
    <property type="match status" value="1"/>
</dbReference>
<keyword evidence="7 15" id="KW-0227">DNA damage</keyword>
<evidence type="ECO:0000256" key="12">
    <source>
        <dbReference type="ARBA" id="ARBA00023242"/>
    </source>
</evidence>
<dbReference type="GeneID" id="8294811"/>
<dbReference type="SUPFAM" id="SSF81585">
    <property type="entry name" value="PsbU/PolX domain-like"/>
    <property type="match status" value="1"/>
</dbReference>
<reference evidence="17 18" key="1">
    <citation type="journal article" date="2009" name="Genome Res.">
        <title>Comparative genomics of protoploid Saccharomycetaceae.</title>
        <authorList>
            <consortium name="The Genolevures Consortium"/>
            <person name="Souciet J.-L."/>
            <person name="Dujon B."/>
            <person name="Gaillardin C."/>
            <person name="Johnston M."/>
            <person name="Baret P.V."/>
            <person name="Cliften P."/>
            <person name="Sherman D.J."/>
            <person name="Weissenbach J."/>
            <person name="Westhof E."/>
            <person name="Wincker P."/>
            <person name="Jubin C."/>
            <person name="Poulain J."/>
            <person name="Barbe V."/>
            <person name="Segurens B."/>
            <person name="Artiguenave F."/>
            <person name="Anthouard V."/>
            <person name="Vacherie B."/>
            <person name="Val M.-E."/>
            <person name="Fulton R.S."/>
            <person name="Minx P."/>
            <person name="Wilson R."/>
            <person name="Durrens P."/>
            <person name="Jean G."/>
            <person name="Marck C."/>
            <person name="Martin T."/>
            <person name="Nikolski M."/>
            <person name="Rolland T."/>
            <person name="Seret M.-L."/>
            <person name="Casaregola S."/>
            <person name="Despons L."/>
            <person name="Fairhead C."/>
            <person name="Fischer G."/>
            <person name="Lafontaine I."/>
            <person name="Leh V."/>
            <person name="Lemaire M."/>
            <person name="de Montigny J."/>
            <person name="Neuveglise C."/>
            <person name="Thierry A."/>
            <person name="Blanc-Lenfle I."/>
            <person name="Bleykasten C."/>
            <person name="Diffels J."/>
            <person name="Fritsch E."/>
            <person name="Frangeul L."/>
            <person name="Goeffon A."/>
            <person name="Jauniaux N."/>
            <person name="Kachouri-Lafond R."/>
            <person name="Payen C."/>
            <person name="Potier S."/>
            <person name="Pribylova L."/>
            <person name="Ozanne C."/>
            <person name="Richard G.-F."/>
            <person name="Sacerdot C."/>
            <person name="Straub M.-L."/>
            <person name="Talla E."/>
        </authorList>
    </citation>
    <scope>NUCLEOTIDE SEQUENCE [LARGE SCALE GENOMIC DNA]</scope>
    <source>
        <strain evidence="18">ATCC 56472 / CBS 6340 / NRRL Y-8284</strain>
    </source>
</reference>
<dbReference type="Pfam" id="PF14791">
    <property type="entry name" value="DNA_pol_B_thumb"/>
    <property type="match status" value="1"/>
</dbReference>
<dbReference type="HOGENOM" id="CLU_008698_3_1_1"/>
<evidence type="ECO:0000313" key="18">
    <source>
        <dbReference type="Proteomes" id="UP000002036"/>
    </source>
</evidence>
<keyword evidence="18" id="KW-1185">Reference proteome</keyword>
<dbReference type="SMART" id="SM00483">
    <property type="entry name" value="POLXc"/>
    <property type="match status" value="1"/>
</dbReference>
<dbReference type="GO" id="GO:0006284">
    <property type="term" value="P:base-excision repair"/>
    <property type="evidence" value="ECO:0007669"/>
    <property type="project" value="TreeGrafter"/>
</dbReference>
<dbReference type="InterPro" id="IPR002008">
    <property type="entry name" value="DNA_pol_X_beta-like"/>
</dbReference>
<dbReference type="FunCoup" id="C5E3H7">
    <property type="interactions" value="298"/>
</dbReference>
<keyword evidence="4 15" id="KW-0808">Transferase</keyword>
<evidence type="ECO:0000256" key="4">
    <source>
        <dbReference type="ARBA" id="ARBA00022679"/>
    </source>
</evidence>
<evidence type="ECO:0000256" key="6">
    <source>
        <dbReference type="ARBA" id="ARBA00022723"/>
    </source>
</evidence>
<dbReference type="InterPro" id="IPR028207">
    <property type="entry name" value="DNA_pol_B_palm_palm"/>
</dbReference>
<evidence type="ECO:0000256" key="13">
    <source>
        <dbReference type="ARBA" id="ARBA00049244"/>
    </source>
</evidence>
<keyword evidence="11 15" id="KW-0234">DNA repair</keyword>
<evidence type="ECO:0000256" key="10">
    <source>
        <dbReference type="ARBA" id="ARBA00023125"/>
    </source>
</evidence>
<dbReference type="PANTHER" id="PTHR11276:SF42">
    <property type="entry name" value="DNA POLYMERASE BETA"/>
    <property type="match status" value="1"/>
</dbReference>
<evidence type="ECO:0000313" key="17">
    <source>
        <dbReference type="EMBL" id="CAR30588.1"/>
    </source>
</evidence>
<keyword evidence="5 15" id="KW-0548">Nucleotidyltransferase</keyword>
<evidence type="ECO:0000256" key="11">
    <source>
        <dbReference type="ARBA" id="ARBA00023204"/>
    </source>
</evidence>
<dbReference type="GO" id="GO:0046872">
    <property type="term" value="F:metal ion binding"/>
    <property type="evidence" value="ECO:0007669"/>
    <property type="project" value="UniProtKB-UniRule"/>
</dbReference>
<feature type="active site" description="Nucleophile; Schiff-base intermediate with DNA; for 5'-dRP lyase activity" evidence="14">
    <location>
        <position position="239"/>
    </location>
</feature>
<dbReference type="Pfam" id="PF14716">
    <property type="entry name" value="HHH_8"/>
    <property type="match status" value="1"/>
</dbReference>
<comment type="subcellular location">
    <subcellularLocation>
        <location evidence="2 15">Nucleus</location>
    </subcellularLocation>
</comment>
<evidence type="ECO:0000256" key="14">
    <source>
        <dbReference type="PIRSR" id="PIRSR622312-50"/>
    </source>
</evidence>
<dbReference type="InterPro" id="IPR002054">
    <property type="entry name" value="DNA-dir_DNA_pol_X"/>
</dbReference>
<comment type="function">
    <text evidence="15">DNA polymerase that functions in several pathways of DNA repair. Involved in base excision repair (BER) responsible for repair of lesions that give rise to abasic (AP) sites in DNA. Also contributes to DNA double-strand break repair by non-homologous end joining and homologous recombination. Has both template-dependent and template-independent (terminal transferase) DNA polymerase activities. Has also a 5'-deoxyribose-5-phosphate lyase (dRP lyase) activity.</text>
</comment>
<dbReference type="PRINTS" id="PR00869">
    <property type="entry name" value="DNAPOLX"/>
</dbReference>
<dbReference type="SUPFAM" id="SSF81301">
    <property type="entry name" value="Nucleotidyltransferase"/>
    <property type="match status" value="1"/>
</dbReference>
<evidence type="ECO:0000256" key="2">
    <source>
        <dbReference type="ARBA" id="ARBA00004123"/>
    </source>
</evidence>
<dbReference type="Gene3D" id="1.10.150.110">
    <property type="entry name" value="DNA polymerase beta, N-terminal domain-like"/>
    <property type="match status" value="1"/>
</dbReference>
<dbReference type="PRINTS" id="PR00870">
    <property type="entry name" value="DNAPOLXBETA"/>
</dbReference>
<dbReference type="PROSITE" id="PS50172">
    <property type="entry name" value="BRCT"/>
    <property type="match status" value="1"/>
</dbReference>
<dbReference type="GO" id="GO:0006303">
    <property type="term" value="P:double-strand break repair via nonhomologous end joining"/>
    <property type="evidence" value="ECO:0007669"/>
    <property type="project" value="TreeGrafter"/>
</dbReference>
<comment type="catalytic activity">
    <reaction evidence="13 15">
        <text>DNA(n) + a 2'-deoxyribonucleoside 5'-triphosphate = DNA(n+1) + diphosphate</text>
        <dbReference type="Rhea" id="RHEA:22508"/>
        <dbReference type="Rhea" id="RHEA-COMP:17339"/>
        <dbReference type="Rhea" id="RHEA-COMP:17340"/>
        <dbReference type="ChEBI" id="CHEBI:33019"/>
        <dbReference type="ChEBI" id="CHEBI:61560"/>
        <dbReference type="ChEBI" id="CHEBI:173112"/>
        <dbReference type="EC" id="2.7.7.7"/>
    </reaction>
</comment>
<keyword evidence="8" id="KW-0460">Magnesium</keyword>
<dbReference type="InterPro" id="IPR001357">
    <property type="entry name" value="BRCT_dom"/>
</dbReference>
<keyword evidence="9 15" id="KW-0239">DNA-directed DNA polymerase</keyword>
<evidence type="ECO:0000256" key="1">
    <source>
        <dbReference type="ARBA" id="ARBA00001946"/>
    </source>
</evidence>
<comment type="similarity">
    <text evidence="15">Belongs to the DNA polymerase type-X family.</text>
</comment>
<dbReference type="Gene3D" id="3.30.210.10">
    <property type="entry name" value="DNA polymerase, thumb domain"/>
    <property type="match status" value="1"/>
</dbReference>
<dbReference type="InParanoid" id="C5E3H7"/>
<name>C5E3H7_LACTC</name>
<comment type="cofactor">
    <cofactor evidence="1">
        <name>Mg(2+)</name>
        <dbReference type="ChEBI" id="CHEBI:18420"/>
    </cofactor>
</comment>
<dbReference type="AlphaFoldDB" id="C5E3H7"/>
<protein>
    <recommendedName>
        <fullName evidence="15">DNA polymerase</fullName>
        <ecNumber evidence="15">2.7.7.7</ecNumber>
    </recommendedName>
</protein>
<dbReference type="OrthoDB" id="205514at2759"/>
<evidence type="ECO:0000256" key="3">
    <source>
        <dbReference type="ARBA" id="ARBA00022490"/>
    </source>
</evidence>